<dbReference type="Proteomes" id="UP000324222">
    <property type="component" value="Unassembled WGS sequence"/>
</dbReference>
<protein>
    <submittedName>
        <fullName evidence="1">Uncharacterized protein</fullName>
    </submittedName>
</protein>
<evidence type="ECO:0000313" key="2">
    <source>
        <dbReference type="Proteomes" id="UP000324222"/>
    </source>
</evidence>
<accession>A0A5B7IJ14</accession>
<evidence type="ECO:0000313" key="1">
    <source>
        <dbReference type="EMBL" id="MPC81946.1"/>
    </source>
</evidence>
<organism evidence="1 2">
    <name type="scientific">Portunus trituberculatus</name>
    <name type="common">Swimming crab</name>
    <name type="synonym">Neptunus trituberculatus</name>
    <dbReference type="NCBI Taxonomy" id="210409"/>
    <lineage>
        <taxon>Eukaryota</taxon>
        <taxon>Metazoa</taxon>
        <taxon>Ecdysozoa</taxon>
        <taxon>Arthropoda</taxon>
        <taxon>Crustacea</taxon>
        <taxon>Multicrustacea</taxon>
        <taxon>Malacostraca</taxon>
        <taxon>Eumalacostraca</taxon>
        <taxon>Eucarida</taxon>
        <taxon>Decapoda</taxon>
        <taxon>Pleocyemata</taxon>
        <taxon>Brachyura</taxon>
        <taxon>Eubrachyura</taxon>
        <taxon>Portunoidea</taxon>
        <taxon>Portunidae</taxon>
        <taxon>Portuninae</taxon>
        <taxon>Portunus</taxon>
    </lineage>
</organism>
<gene>
    <name evidence="1" type="ORF">E2C01_076587</name>
</gene>
<keyword evidence="2" id="KW-1185">Reference proteome</keyword>
<dbReference type="EMBL" id="VSRR010058471">
    <property type="protein sequence ID" value="MPC81946.1"/>
    <property type="molecule type" value="Genomic_DNA"/>
</dbReference>
<dbReference type="AlphaFoldDB" id="A0A5B7IJ14"/>
<comment type="caution">
    <text evidence="1">The sequence shown here is derived from an EMBL/GenBank/DDBJ whole genome shotgun (WGS) entry which is preliminary data.</text>
</comment>
<proteinExistence type="predicted"/>
<name>A0A5B7IJ14_PORTR</name>
<reference evidence="1 2" key="1">
    <citation type="submission" date="2019-05" db="EMBL/GenBank/DDBJ databases">
        <title>Another draft genome of Portunus trituberculatus and its Hox gene families provides insights of decapod evolution.</title>
        <authorList>
            <person name="Jeong J.-H."/>
            <person name="Song I."/>
            <person name="Kim S."/>
            <person name="Choi T."/>
            <person name="Kim D."/>
            <person name="Ryu S."/>
            <person name="Kim W."/>
        </authorList>
    </citation>
    <scope>NUCLEOTIDE SEQUENCE [LARGE SCALE GENOMIC DNA]</scope>
    <source>
        <tissue evidence="1">Muscle</tissue>
    </source>
</reference>
<sequence length="41" mass="4802">MVRLVKRCIKGQRCVKEKAVEISTQVGKEVRKFRMVRLIKG</sequence>